<dbReference type="InterPro" id="IPR042197">
    <property type="entry name" value="Apaf_helical"/>
</dbReference>
<dbReference type="InterPro" id="IPR032675">
    <property type="entry name" value="LRR_dom_sf"/>
</dbReference>
<gene>
    <name evidence="3" type="ORF">DCAF_LOCUS14470</name>
</gene>
<dbReference type="EMBL" id="CAWUPB010001158">
    <property type="protein sequence ID" value="CAK7339418.1"/>
    <property type="molecule type" value="Genomic_DNA"/>
</dbReference>
<dbReference type="GO" id="GO:0043531">
    <property type="term" value="F:ADP binding"/>
    <property type="evidence" value="ECO:0007669"/>
    <property type="project" value="InterPro"/>
</dbReference>
<evidence type="ECO:0000256" key="1">
    <source>
        <dbReference type="ARBA" id="ARBA00022821"/>
    </source>
</evidence>
<dbReference type="Gene3D" id="3.40.50.300">
    <property type="entry name" value="P-loop containing nucleotide triphosphate hydrolases"/>
    <property type="match status" value="1"/>
</dbReference>
<dbReference type="InterPro" id="IPR002182">
    <property type="entry name" value="NB-ARC"/>
</dbReference>
<evidence type="ECO:0000313" key="4">
    <source>
        <dbReference type="Proteomes" id="UP001314170"/>
    </source>
</evidence>
<dbReference type="PANTHER" id="PTHR36766">
    <property type="entry name" value="PLANT BROAD-SPECTRUM MILDEW RESISTANCE PROTEIN RPW8"/>
    <property type="match status" value="1"/>
</dbReference>
<feature type="domain" description="NB-ARC" evidence="2">
    <location>
        <begin position="39"/>
        <end position="162"/>
    </location>
</feature>
<dbReference type="InterPro" id="IPR027417">
    <property type="entry name" value="P-loop_NTPase"/>
</dbReference>
<dbReference type="SUPFAM" id="SSF52058">
    <property type="entry name" value="L domain-like"/>
    <property type="match status" value="1"/>
</dbReference>
<dbReference type="Gene3D" id="1.10.8.430">
    <property type="entry name" value="Helical domain of apoptotic protease-activating factors"/>
    <property type="match status" value="1"/>
</dbReference>
<proteinExistence type="predicted"/>
<keyword evidence="4" id="KW-1185">Reference proteome</keyword>
<protein>
    <recommendedName>
        <fullName evidence="2">NB-ARC domain-containing protein</fullName>
    </recommendedName>
</protein>
<dbReference type="PRINTS" id="PR00364">
    <property type="entry name" value="DISEASERSIST"/>
</dbReference>
<dbReference type="Pfam" id="PF00931">
    <property type="entry name" value="NB-ARC"/>
    <property type="match status" value="1"/>
</dbReference>
<accession>A0AAV1RVD2</accession>
<evidence type="ECO:0000313" key="3">
    <source>
        <dbReference type="EMBL" id="CAK7339418.1"/>
    </source>
</evidence>
<dbReference type="SUPFAM" id="SSF52540">
    <property type="entry name" value="P-loop containing nucleoside triphosphate hydrolases"/>
    <property type="match status" value="1"/>
</dbReference>
<dbReference type="Proteomes" id="UP001314170">
    <property type="component" value="Unassembled WGS sequence"/>
</dbReference>
<keyword evidence="1" id="KW-0611">Plant defense</keyword>
<name>A0AAV1RVD2_9ROSI</name>
<reference evidence="3 4" key="1">
    <citation type="submission" date="2024-01" db="EMBL/GenBank/DDBJ databases">
        <authorList>
            <person name="Waweru B."/>
        </authorList>
    </citation>
    <scope>NUCLEOTIDE SEQUENCE [LARGE SCALE GENOMIC DNA]</scope>
</reference>
<dbReference type="PANTHER" id="PTHR36766:SF3">
    <property type="entry name" value="RPW8 DOMAIN-CONTAINING PROTEIN"/>
    <property type="match status" value="1"/>
</dbReference>
<organism evidence="3 4">
    <name type="scientific">Dovyalis caffra</name>
    <dbReference type="NCBI Taxonomy" id="77055"/>
    <lineage>
        <taxon>Eukaryota</taxon>
        <taxon>Viridiplantae</taxon>
        <taxon>Streptophyta</taxon>
        <taxon>Embryophyta</taxon>
        <taxon>Tracheophyta</taxon>
        <taxon>Spermatophyta</taxon>
        <taxon>Magnoliopsida</taxon>
        <taxon>eudicotyledons</taxon>
        <taxon>Gunneridae</taxon>
        <taxon>Pentapetalae</taxon>
        <taxon>rosids</taxon>
        <taxon>fabids</taxon>
        <taxon>Malpighiales</taxon>
        <taxon>Salicaceae</taxon>
        <taxon>Flacourtieae</taxon>
        <taxon>Dovyalis</taxon>
    </lineage>
</organism>
<evidence type="ECO:0000259" key="2">
    <source>
        <dbReference type="Pfam" id="PF00931"/>
    </source>
</evidence>
<dbReference type="GO" id="GO:0006952">
    <property type="term" value="P:defense response"/>
    <property type="evidence" value="ECO:0007669"/>
    <property type="project" value="UniProtKB-KW"/>
</dbReference>
<dbReference type="Gene3D" id="3.80.10.10">
    <property type="entry name" value="Ribonuclease Inhibitor"/>
    <property type="match status" value="1"/>
</dbReference>
<comment type="caution">
    <text evidence="3">The sequence shown here is derived from an EMBL/GenBank/DDBJ whole genome shotgun (WGS) entry which is preliminary data.</text>
</comment>
<sequence>MILVKAAEIHDEIEELKKQWSMFYCSVPDPPKFVVGLEGPLDHLKKMLLGEGVSVAVLSAPEGYGKSTLAKKFCREKEAEEKFKDNISFVIVSKKPSLKVIARRLLLHKGNSNVPEFESDEEAVHCLEQFMKKIGNDPILLVLDHVWPESQSLIDKLKFEIPNYKVLVIIYISILADHSSYTPPDDLVDKVLSQHSMTCTILEMVKACCGVPLALTVIGRSLCGQPAATWQNRAMELSKGDPIFESNPDLHNYVQKSLEVLDDKVGVKECYMDLGQRIPANALIDMWVELYGLDDEGIDSIARLHELDTLNLVDLEVPRKDATEIDGYYDDHFVMQHDLLRQMVIHQCSSELPEQRKRLIVDSNLQATEVEALVLNCRTKNYKLPEFMEKMDKLKAFSNIDEQLSSAFPNLSEINIDSCTDLTNLPVWFCDLVHLKKLSINSCRKLSELPQEIGKLVNLEVLRLCFCVGLVKLPETIKNLSKLSILDKSDCASIVELPTEIGDLHKLRKLHMNGCSNISKLPPTVESLKSLQDVICDKKDATLWQTFKPSLERLKIKVTEVLEYARV</sequence>
<dbReference type="AlphaFoldDB" id="A0AAV1RVD2"/>